<evidence type="ECO:0000313" key="1">
    <source>
        <dbReference type="EMBL" id="PIQ73953.1"/>
    </source>
</evidence>
<protein>
    <recommendedName>
        <fullName evidence="3">Bro-N domain-containing protein</fullName>
    </recommendedName>
</protein>
<organism evidence="1 2">
    <name type="scientific">Candidatus Portnoybacteria bacterium CG11_big_fil_rev_8_21_14_0_20_44_10</name>
    <dbReference type="NCBI Taxonomy" id="1974818"/>
    <lineage>
        <taxon>Bacteria</taxon>
        <taxon>Candidatus Portnoyibacteriota</taxon>
    </lineage>
</organism>
<dbReference type="EMBL" id="PCVN01000127">
    <property type="protein sequence ID" value="PIQ73953.1"/>
    <property type="molecule type" value="Genomic_DNA"/>
</dbReference>
<dbReference type="Proteomes" id="UP000231550">
    <property type="component" value="Unassembled WGS sequence"/>
</dbReference>
<name>A0A2H0KP88_9BACT</name>
<reference evidence="1 2" key="1">
    <citation type="submission" date="2017-09" db="EMBL/GenBank/DDBJ databases">
        <title>Depth-based differentiation of microbial function through sediment-hosted aquifers and enrichment of novel symbionts in the deep terrestrial subsurface.</title>
        <authorList>
            <person name="Probst A.J."/>
            <person name="Ladd B."/>
            <person name="Jarett J.K."/>
            <person name="Geller-Mcgrath D.E."/>
            <person name="Sieber C.M."/>
            <person name="Emerson J.B."/>
            <person name="Anantharaman K."/>
            <person name="Thomas B.C."/>
            <person name="Malmstrom R."/>
            <person name="Stieglmeier M."/>
            <person name="Klingl A."/>
            <person name="Woyke T."/>
            <person name="Ryan C.M."/>
            <person name="Banfield J.F."/>
        </authorList>
    </citation>
    <scope>NUCLEOTIDE SEQUENCE [LARGE SCALE GENOMIC DNA]</scope>
    <source>
        <strain evidence="1">CG11_big_fil_rev_8_21_14_0_20_44_10</strain>
    </source>
</reference>
<evidence type="ECO:0000313" key="2">
    <source>
        <dbReference type="Proteomes" id="UP000231550"/>
    </source>
</evidence>
<dbReference type="AlphaFoldDB" id="A0A2H0KP88"/>
<accession>A0A2H0KP88</accession>
<proteinExistence type="predicted"/>
<gene>
    <name evidence="1" type="ORF">COV85_04710</name>
</gene>
<evidence type="ECO:0008006" key="3">
    <source>
        <dbReference type="Google" id="ProtNLM"/>
    </source>
</evidence>
<sequence length="84" mass="10083">MEVKMRKKNPKTKIAIFEGRRIRRHWDEKSEKWYFSVVDVIAALTNQPEHKKAQSYWTTLKNRLKEEGSEVITKCDQLKMRACD</sequence>
<comment type="caution">
    <text evidence="1">The sequence shown here is derived from an EMBL/GenBank/DDBJ whole genome shotgun (WGS) entry which is preliminary data.</text>
</comment>